<dbReference type="Proteomes" id="UP000298337">
    <property type="component" value="Unassembled WGS sequence"/>
</dbReference>
<reference evidence="9 10" key="1">
    <citation type="submission" date="2019-04" db="EMBL/GenBank/DDBJ databases">
        <authorList>
            <person name="Feng G."/>
            <person name="Zhang J."/>
            <person name="Zhu H."/>
        </authorList>
    </citation>
    <scope>NUCLEOTIDE SEQUENCE [LARGE SCALE GENOMIC DNA]</scope>
    <source>
        <strain evidence="9 10">92R-1</strain>
    </source>
</reference>
<evidence type="ECO:0000256" key="8">
    <source>
        <dbReference type="SAM" id="Phobius"/>
    </source>
</evidence>
<organism evidence="9 10">
    <name type="scientific">Hymenobacter fodinae</name>
    <dbReference type="NCBI Taxonomy" id="2510796"/>
    <lineage>
        <taxon>Bacteria</taxon>
        <taxon>Pseudomonadati</taxon>
        <taxon>Bacteroidota</taxon>
        <taxon>Cytophagia</taxon>
        <taxon>Cytophagales</taxon>
        <taxon>Hymenobacteraceae</taxon>
        <taxon>Hymenobacter</taxon>
    </lineage>
</organism>
<dbReference type="Pfam" id="PF02534">
    <property type="entry name" value="T4SS-DNA_transf"/>
    <property type="match status" value="1"/>
</dbReference>
<dbReference type="OrthoDB" id="9759295at2"/>
<keyword evidence="6 8" id="KW-0472">Membrane</keyword>
<evidence type="ECO:0000256" key="7">
    <source>
        <dbReference type="SAM" id="MobiDB-lite"/>
    </source>
</evidence>
<dbReference type="Gene3D" id="3.40.50.300">
    <property type="entry name" value="P-loop containing nucleotide triphosphate hydrolases"/>
    <property type="match status" value="1"/>
</dbReference>
<evidence type="ECO:0000256" key="1">
    <source>
        <dbReference type="ARBA" id="ARBA00004651"/>
    </source>
</evidence>
<evidence type="ECO:0000256" key="6">
    <source>
        <dbReference type="ARBA" id="ARBA00023136"/>
    </source>
</evidence>
<gene>
    <name evidence="9" type="ORF">EU556_20730</name>
</gene>
<dbReference type="InterPro" id="IPR027417">
    <property type="entry name" value="P-loop_NTPase"/>
</dbReference>
<keyword evidence="5 8" id="KW-1133">Transmembrane helix</keyword>
<dbReference type="CDD" id="cd01127">
    <property type="entry name" value="TrwB_TraG_TraD_VirD4"/>
    <property type="match status" value="2"/>
</dbReference>
<dbReference type="RefSeq" id="WP_135436057.1">
    <property type="nucleotide sequence ID" value="NZ_SRLA01000005.1"/>
</dbReference>
<keyword evidence="10" id="KW-1185">Reference proteome</keyword>
<feature type="transmembrane region" description="Helical" evidence="8">
    <location>
        <begin position="110"/>
        <end position="132"/>
    </location>
</feature>
<dbReference type="PANTHER" id="PTHR37937">
    <property type="entry name" value="CONJUGATIVE TRANSFER: DNA TRANSPORT"/>
    <property type="match status" value="1"/>
</dbReference>
<feature type="compositionally biased region" description="Basic and acidic residues" evidence="7">
    <location>
        <begin position="566"/>
        <end position="583"/>
    </location>
</feature>
<name>A0A4Z0P0R1_9BACT</name>
<dbReference type="GO" id="GO:0005886">
    <property type="term" value="C:plasma membrane"/>
    <property type="evidence" value="ECO:0007669"/>
    <property type="project" value="UniProtKB-SubCell"/>
</dbReference>
<evidence type="ECO:0000313" key="9">
    <source>
        <dbReference type="EMBL" id="TGE04613.1"/>
    </source>
</evidence>
<feature type="region of interest" description="Disordered" evidence="7">
    <location>
        <begin position="564"/>
        <end position="599"/>
    </location>
</feature>
<dbReference type="InterPro" id="IPR003688">
    <property type="entry name" value="TraG/VirD4"/>
</dbReference>
<dbReference type="AlphaFoldDB" id="A0A4Z0P0R1"/>
<evidence type="ECO:0000256" key="2">
    <source>
        <dbReference type="ARBA" id="ARBA00008806"/>
    </source>
</evidence>
<feature type="transmembrane region" description="Helical" evidence="8">
    <location>
        <begin position="70"/>
        <end position="98"/>
    </location>
</feature>
<feature type="transmembrane region" description="Helical" evidence="8">
    <location>
        <begin position="27"/>
        <end position="49"/>
    </location>
</feature>
<evidence type="ECO:0000313" key="10">
    <source>
        <dbReference type="Proteomes" id="UP000298337"/>
    </source>
</evidence>
<comment type="subcellular location">
    <subcellularLocation>
        <location evidence="1">Cell membrane</location>
        <topology evidence="1">Multi-pass membrane protein</topology>
    </subcellularLocation>
</comment>
<keyword evidence="4 8" id="KW-0812">Transmembrane</keyword>
<sequence>MKPLNITEQDVRTLLTNQPNPSLLPKVILFIVGLILTPLTMAGALWGYIRGYMRFLAPQGKYPDLAEFPNIVKLGMVIFAALAWVLVVGIGWTAFHVFEFFFEDFVEKTLAIQFFVFNAIFSVIVFAAFTIWQKRFIRTITEMTRHGSGRLGGVDDLADFINTHGVYIGGIMSYPRMGHILTVGSTRSGKGTSLIIPALLDATPYEGSWVVIDPKGENAAITARHQRKKGQKVLMLDPWGVQTNMPATLNPMDLLKPGDHLIDDVMMLAEMIVPESASKSEPYWDNRARSIIAGLLLHIYHEKGAITYLWQALRLNSKEFASLINEMQYSQDEVVRATGRELESLAKSEKTFTSIMSHALDHTDFLKSPAMQRSLSKSSFNMDDLTDGKTTLYVILPADKLKSHSQWLRLVVTTCMRTSVRNHKERVTFLLDEFASLGTLKEVSEFGLAAAAGYNISLWMILQSLPQLQNLYEDNWQNFIANTSVRQYVGVSDNFTAEYVSKSMGQATIMTTDEKDRQTSYQTSARSVRTPDEVRYITDHNVILQIDRRPTTIMPKYPYFVNPALEGRHDPNPYHKAEKKEPAKQPSAPTGPTYKRRAV</sequence>
<accession>A0A4Z0P0R1</accession>
<comment type="similarity">
    <text evidence="2">Belongs to the VirD4/TraG family.</text>
</comment>
<evidence type="ECO:0000256" key="3">
    <source>
        <dbReference type="ARBA" id="ARBA00022475"/>
    </source>
</evidence>
<keyword evidence="3" id="KW-1003">Cell membrane</keyword>
<dbReference type="InterPro" id="IPR051539">
    <property type="entry name" value="T4SS-coupling_protein"/>
</dbReference>
<dbReference type="PANTHER" id="PTHR37937:SF1">
    <property type="entry name" value="CONJUGATIVE TRANSFER: DNA TRANSPORT"/>
    <property type="match status" value="1"/>
</dbReference>
<evidence type="ECO:0000256" key="5">
    <source>
        <dbReference type="ARBA" id="ARBA00022989"/>
    </source>
</evidence>
<evidence type="ECO:0000256" key="4">
    <source>
        <dbReference type="ARBA" id="ARBA00022692"/>
    </source>
</evidence>
<proteinExistence type="inferred from homology"/>
<comment type="caution">
    <text evidence="9">The sequence shown here is derived from an EMBL/GenBank/DDBJ whole genome shotgun (WGS) entry which is preliminary data.</text>
</comment>
<protein>
    <submittedName>
        <fullName evidence="9">Type IV secretory system conjugative DNA transfer family protein</fullName>
    </submittedName>
</protein>
<dbReference type="SUPFAM" id="SSF52540">
    <property type="entry name" value="P-loop containing nucleoside triphosphate hydrolases"/>
    <property type="match status" value="1"/>
</dbReference>
<dbReference type="EMBL" id="SRLA01000005">
    <property type="protein sequence ID" value="TGE04613.1"/>
    <property type="molecule type" value="Genomic_DNA"/>
</dbReference>